<evidence type="ECO:0000256" key="11">
    <source>
        <dbReference type="ARBA" id="ARBA00035676"/>
    </source>
</evidence>
<dbReference type="FunFam" id="3.20.10.10:FF:000002">
    <property type="entry name" value="D-alanine aminotransferase"/>
    <property type="match status" value="1"/>
</dbReference>
<evidence type="ECO:0000256" key="12">
    <source>
        <dbReference type="ARBA" id="ARBA00048212"/>
    </source>
</evidence>
<evidence type="ECO:0000313" key="19">
    <source>
        <dbReference type="EMBL" id="TBU93298.1"/>
    </source>
</evidence>
<comment type="caution">
    <text evidence="19">The sequence shown here is derived from an EMBL/GenBank/DDBJ whole genome shotgun (WGS) entry which is preliminary data.</text>
</comment>
<comment type="similarity">
    <text evidence="6">Belongs to the class-IV pyridoxal-phosphate-dependent aminotransferase family.</text>
</comment>
<dbReference type="Gene3D" id="3.30.470.10">
    <property type="match status" value="1"/>
</dbReference>
<dbReference type="PANTHER" id="PTHR42743">
    <property type="entry name" value="AMINO-ACID AMINOTRANSFERASE"/>
    <property type="match status" value="1"/>
</dbReference>
<dbReference type="EC" id="4.1.3.38" evidence="11"/>
<dbReference type="PANTHER" id="PTHR42743:SF11">
    <property type="entry name" value="AMINODEOXYCHORISMATE LYASE"/>
    <property type="match status" value="1"/>
</dbReference>
<evidence type="ECO:0000256" key="17">
    <source>
        <dbReference type="ARBA" id="ARBA00069174"/>
    </source>
</evidence>
<gene>
    <name evidence="19" type="ORF">DNJ96_14255</name>
</gene>
<evidence type="ECO:0000256" key="1">
    <source>
        <dbReference type="ARBA" id="ARBA00001933"/>
    </source>
</evidence>
<dbReference type="EMBL" id="QJUP01000021">
    <property type="protein sequence ID" value="TBU93298.1"/>
    <property type="molecule type" value="Genomic_DNA"/>
</dbReference>
<keyword evidence="8" id="KW-0663">Pyridoxal phosphate</keyword>
<evidence type="ECO:0000256" key="10">
    <source>
        <dbReference type="ARBA" id="ARBA00035633"/>
    </source>
</evidence>
<comment type="function">
    <text evidence="2">Acts on leucine, isoleucine and valine.</text>
</comment>
<evidence type="ECO:0000256" key="9">
    <source>
        <dbReference type="ARBA" id="ARBA00022909"/>
    </source>
</evidence>
<dbReference type="EC" id="2.6.1.42" evidence="7"/>
<dbReference type="GO" id="GO:0004084">
    <property type="term" value="F:branched-chain-amino-acid transaminase activity"/>
    <property type="evidence" value="ECO:0007669"/>
    <property type="project" value="UniProtKB-EC"/>
</dbReference>
<keyword evidence="19" id="KW-0032">Aminotransferase</keyword>
<evidence type="ECO:0000256" key="6">
    <source>
        <dbReference type="ARBA" id="ARBA00009320"/>
    </source>
</evidence>
<dbReference type="GO" id="GO:0008696">
    <property type="term" value="F:4-amino-4-deoxychorismate lyase activity"/>
    <property type="evidence" value="ECO:0007669"/>
    <property type="project" value="UniProtKB-EC"/>
</dbReference>
<proteinExistence type="inferred from homology"/>
<evidence type="ECO:0000256" key="14">
    <source>
        <dbReference type="ARBA" id="ARBA00049229"/>
    </source>
</evidence>
<dbReference type="InterPro" id="IPR036038">
    <property type="entry name" value="Aminotransferase-like"/>
</dbReference>
<dbReference type="Proteomes" id="UP000292639">
    <property type="component" value="Unassembled WGS sequence"/>
</dbReference>
<dbReference type="Pfam" id="PF01063">
    <property type="entry name" value="Aminotran_4"/>
    <property type="match status" value="1"/>
</dbReference>
<evidence type="ECO:0000256" key="13">
    <source>
        <dbReference type="ARBA" id="ARBA00048798"/>
    </source>
</evidence>
<dbReference type="InterPro" id="IPR001544">
    <property type="entry name" value="Aminotrans_IV"/>
</dbReference>
<evidence type="ECO:0000256" key="7">
    <source>
        <dbReference type="ARBA" id="ARBA00013053"/>
    </source>
</evidence>
<comment type="pathway">
    <text evidence="10">Cofactor biosynthesis; tetrahydrofolate biosynthesis; 4-aminobenzoate from chorismate: step 2/2.</text>
</comment>
<comment type="pathway">
    <text evidence="3">Amino-acid biosynthesis; L-isoleucine biosynthesis; L-isoleucine from 2-oxobutanoate: step 4/4.</text>
</comment>
<evidence type="ECO:0000256" key="18">
    <source>
        <dbReference type="ARBA" id="ARBA00080135"/>
    </source>
</evidence>
<comment type="catalytic activity">
    <reaction evidence="14">
        <text>L-leucine + 2-oxoglutarate = 4-methyl-2-oxopentanoate + L-glutamate</text>
        <dbReference type="Rhea" id="RHEA:18321"/>
        <dbReference type="ChEBI" id="CHEBI:16810"/>
        <dbReference type="ChEBI" id="CHEBI:17865"/>
        <dbReference type="ChEBI" id="CHEBI:29985"/>
        <dbReference type="ChEBI" id="CHEBI:57427"/>
        <dbReference type="EC" id="2.6.1.42"/>
    </reaction>
</comment>
<dbReference type="OrthoDB" id="21319at2"/>
<evidence type="ECO:0000313" key="20">
    <source>
        <dbReference type="Proteomes" id="UP000292639"/>
    </source>
</evidence>
<comment type="catalytic activity">
    <reaction evidence="13">
        <text>L-isoleucine + 2-oxoglutarate = (S)-3-methyl-2-oxopentanoate + L-glutamate</text>
        <dbReference type="Rhea" id="RHEA:24801"/>
        <dbReference type="ChEBI" id="CHEBI:16810"/>
        <dbReference type="ChEBI" id="CHEBI:29985"/>
        <dbReference type="ChEBI" id="CHEBI:35146"/>
        <dbReference type="ChEBI" id="CHEBI:58045"/>
        <dbReference type="EC" id="2.6.1.42"/>
    </reaction>
</comment>
<name>A0A4Q9R211_9GAMM</name>
<evidence type="ECO:0000256" key="15">
    <source>
        <dbReference type="ARBA" id="ARBA00049529"/>
    </source>
</evidence>
<evidence type="ECO:0000256" key="2">
    <source>
        <dbReference type="ARBA" id="ARBA00003109"/>
    </source>
</evidence>
<evidence type="ECO:0000256" key="16">
    <source>
        <dbReference type="ARBA" id="ARBA00054027"/>
    </source>
</evidence>
<comment type="pathway">
    <text evidence="5">Amino-acid biosynthesis; L-leucine biosynthesis; L-leucine from 3-methyl-2-oxobutanoate: step 4/4.</text>
</comment>
<organism evidence="19 20">
    <name type="scientific">Stutzerimonas kirkiae</name>
    <dbReference type="NCBI Taxonomy" id="2211392"/>
    <lineage>
        <taxon>Bacteria</taxon>
        <taxon>Pseudomonadati</taxon>
        <taxon>Pseudomonadota</taxon>
        <taxon>Gammaproteobacteria</taxon>
        <taxon>Pseudomonadales</taxon>
        <taxon>Pseudomonadaceae</taxon>
        <taxon>Stutzerimonas</taxon>
    </lineage>
</organism>
<evidence type="ECO:0000256" key="8">
    <source>
        <dbReference type="ARBA" id="ARBA00022898"/>
    </source>
</evidence>
<keyword evidence="9" id="KW-0289">Folate biosynthesis</keyword>
<keyword evidence="19" id="KW-0808">Transferase</keyword>
<evidence type="ECO:0000256" key="4">
    <source>
        <dbReference type="ARBA" id="ARBA00004931"/>
    </source>
</evidence>
<dbReference type="InterPro" id="IPR050571">
    <property type="entry name" value="Class-IV_PLP-Dep_Aminotrnsfr"/>
</dbReference>
<comment type="pathway">
    <text evidence="4">Amino-acid biosynthesis; L-valine biosynthesis; L-valine from pyruvate: step 4/4.</text>
</comment>
<dbReference type="InterPro" id="IPR043132">
    <property type="entry name" value="BCAT-like_C"/>
</dbReference>
<dbReference type="AlphaFoldDB" id="A0A4Q9R211"/>
<dbReference type="SMR" id="A0A4Q9R211"/>
<comment type="catalytic activity">
    <reaction evidence="15">
        <text>4-amino-4-deoxychorismate = 4-aminobenzoate + pyruvate + H(+)</text>
        <dbReference type="Rhea" id="RHEA:16201"/>
        <dbReference type="ChEBI" id="CHEBI:15361"/>
        <dbReference type="ChEBI" id="CHEBI:15378"/>
        <dbReference type="ChEBI" id="CHEBI:17836"/>
        <dbReference type="ChEBI" id="CHEBI:58406"/>
        <dbReference type="EC" id="4.1.3.38"/>
    </reaction>
</comment>
<accession>A0A4Q9R211</accession>
<dbReference type="Gene3D" id="3.20.10.10">
    <property type="entry name" value="D-amino Acid Aminotransferase, subunit A, domain 2"/>
    <property type="match status" value="1"/>
</dbReference>
<sequence>MRGINMENVVQTGIGQVIMDTVAGGAIRYSDYVLSSDNPCAGGCAWIEGRYVASAEARISIFDAGFGHSDVTYTVASVWHGNIFRLDEHVERFLAGAARMRLESPLGKQAIIDIMKECVARSELREAYVNVSLTRGFGQRPGEKNIEALTSQIYAYAIPYLWVFTPHEQIGGISAVIAREVKRAGANCIDPQVKNYQWGDLLRATFEAQARGARTAFLLDADNYLSEGPGFNVCMIKEGKVLTPSRNVLPGITRKTALEIAVSLGLEVELRDIDSELLKSAEEVFTTTTAGGVTPVIELDGQPVGDGRPGRWTTAIRDRYWALMDEPCALIEPIDYSRRP</sequence>
<evidence type="ECO:0000256" key="3">
    <source>
        <dbReference type="ARBA" id="ARBA00004824"/>
    </source>
</evidence>
<dbReference type="InterPro" id="IPR043131">
    <property type="entry name" value="BCAT-like_N"/>
</dbReference>
<dbReference type="GO" id="GO:0008652">
    <property type="term" value="P:amino acid biosynthetic process"/>
    <property type="evidence" value="ECO:0007669"/>
    <property type="project" value="UniProtKB-ARBA"/>
</dbReference>
<reference evidence="19 20" key="1">
    <citation type="submission" date="2018-06" db="EMBL/GenBank/DDBJ databases">
        <title>Three novel Pseudomonas species isolated from symptomatic oak.</title>
        <authorList>
            <person name="Bueno-Gonzalez V."/>
            <person name="Brady C."/>
        </authorList>
    </citation>
    <scope>NUCLEOTIDE SEQUENCE [LARGE SCALE GENOMIC DNA]</scope>
    <source>
        <strain evidence="19 20">P17C</strain>
    </source>
</reference>
<comment type="catalytic activity">
    <reaction evidence="12">
        <text>L-valine + 2-oxoglutarate = 3-methyl-2-oxobutanoate + L-glutamate</text>
        <dbReference type="Rhea" id="RHEA:24813"/>
        <dbReference type="ChEBI" id="CHEBI:11851"/>
        <dbReference type="ChEBI" id="CHEBI:16810"/>
        <dbReference type="ChEBI" id="CHEBI:29985"/>
        <dbReference type="ChEBI" id="CHEBI:57762"/>
        <dbReference type="EC" id="2.6.1.42"/>
    </reaction>
</comment>
<evidence type="ECO:0000256" key="5">
    <source>
        <dbReference type="ARBA" id="ARBA00005072"/>
    </source>
</evidence>
<keyword evidence="20" id="KW-1185">Reference proteome</keyword>
<comment type="cofactor">
    <cofactor evidence="1">
        <name>pyridoxal 5'-phosphate</name>
        <dbReference type="ChEBI" id="CHEBI:597326"/>
    </cofactor>
</comment>
<dbReference type="GO" id="GO:0046656">
    <property type="term" value="P:folic acid biosynthetic process"/>
    <property type="evidence" value="ECO:0007669"/>
    <property type="project" value="UniProtKB-KW"/>
</dbReference>
<dbReference type="SUPFAM" id="SSF56752">
    <property type="entry name" value="D-aminoacid aminotransferase-like PLP-dependent enzymes"/>
    <property type="match status" value="1"/>
</dbReference>
<protein>
    <recommendedName>
        <fullName evidence="17">Aminodeoxychorismate lyase</fullName>
        <ecNumber evidence="7">2.6.1.42</ecNumber>
        <ecNumber evidence="11">4.1.3.38</ecNumber>
    </recommendedName>
    <alternativeName>
        <fullName evidence="18">4-amino-4-deoxychorismate lyase</fullName>
    </alternativeName>
</protein>
<comment type="function">
    <text evidence="16">Involved in the biosynthesis of p-aminobenzoate (PABA), a precursor of tetrahydrofolate. Converts 4-amino-4-deoxychorismate into 4-aminobenzoate (PABA) and pyruvate.</text>
</comment>